<comment type="caution">
    <text evidence="1">The sequence shown here is derived from an EMBL/GenBank/DDBJ whole genome shotgun (WGS) entry which is preliminary data.</text>
</comment>
<keyword evidence="2" id="KW-1185">Reference proteome</keyword>
<name>A0AAV0HBG6_9ROSI</name>
<dbReference type="EMBL" id="CAMGYJ010000002">
    <property type="protein sequence ID" value="CAI0382309.1"/>
    <property type="molecule type" value="Genomic_DNA"/>
</dbReference>
<reference evidence="1" key="1">
    <citation type="submission" date="2022-08" db="EMBL/GenBank/DDBJ databases">
        <authorList>
            <person name="Gutierrez-Valencia J."/>
        </authorList>
    </citation>
    <scope>NUCLEOTIDE SEQUENCE</scope>
</reference>
<evidence type="ECO:0000313" key="1">
    <source>
        <dbReference type="EMBL" id="CAI0382309.1"/>
    </source>
</evidence>
<accession>A0AAV0HBG6</accession>
<gene>
    <name evidence="1" type="ORF">LITE_LOCUS3512</name>
</gene>
<evidence type="ECO:0000313" key="2">
    <source>
        <dbReference type="Proteomes" id="UP001154282"/>
    </source>
</evidence>
<protein>
    <submittedName>
        <fullName evidence="1">Uncharacterized protein</fullName>
    </submittedName>
</protein>
<organism evidence="1 2">
    <name type="scientific">Linum tenue</name>
    <dbReference type="NCBI Taxonomy" id="586396"/>
    <lineage>
        <taxon>Eukaryota</taxon>
        <taxon>Viridiplantae</taxon>
        <taxon>Streptophyta</taxon>
        <taxon>Embryophyta</taxon>
        <taxon>Tracheophyta</taxon>
        <taxon>Spermatophyta</taxon>
        <taxon>Magnoliopsida</taxon>
        <taxon>eudicotyledons</taxon>
        <taxon>Gunneridae</taxon>
        <taxon>Pentapetalae</taxon>
        <taxon>rosids</taxon>
        <taxon>fabids</taxon>
        <taxon>Malpighiales</taxon>
        <taxon>Linaceae</taxon>
        <taxon>Linum</taxon>
    </lineage>
</organism>
<sequence length="33" mass="3915">MARSTQQPLLSLIFILRWSKKQSRDGRERPGEE</sequence>
<dbReference type="AlphaFoldDB" id="A0AAV0HBG6"/>
<dbReference type="Proteomes" id="UP001154282">
    <property type="component" value="Unassembled WGS sequence"/>
</dbReference>
<proteinExistence type="predicted"/>